<sequence length="547" mass="61621">MKEQQGISLPQLPNEIVKNARKTRLDAFAVALEGWRRGLKLKWYTKDSEHYKDMVIFGVNPPGRLFSLSSEERTHYFFRTRGDKVTSSAVEIGSEKDDTKEWLAKAGVPVPLGKGFEADATDEEIIAYSKTLDYPLVLKPTNASLGNGVVTNIDSDEAFLKAIKYVRHDLEYPEVVVEQHVEGKEYRIYVVEDKVIAAYNRVPANIIGDGEHTIDELIGLKNRERRKNARLNSCLIEMDVEILDFIQAAGYSLESVPKKGEQIYLRQKTNVSSGGDPIDVTETMPEEFKTIAINAIKAVPGLYHGGVDIIVNENRNLDAGAVVIELNPTAQIGGALYPLKGKARNIPGALIDYYFPETVGKDTSESKIYFDLLKILEPLENRSALEVEVSPAPMGELTIKRFTVSGDVQKHSYHRWLKKHAMNLNLNGAINNMVFDEIEIIVGGTDPSAIAEFKKLIRQYPQGSKVTGVEEETYESPITIGFEINERYNTSSLKSVQHALRKMEKEITQLTKQKNRLEKDNRYIEQSTSWKYTEPLRKVGALVKRKK</sequence>
<keyword evidence="3" id="KW-0547">Nucleotide-binding</keyword>
<evidence type="ECO:0000259" key="7">
    <source>
        <dbReference type="PROSITE" id="PS50975"/>
    </source>
</evidence>
<dbReference type="Pfam" id="PF00708">
    <property type="entry name" value="Acylphosphatase"/>
    <property type="match status" value="1"/>
</dbReference>
<reference evidence="10" key="1">
    <citation type="journal article" date="2019" name="Int. J. Syst. Evol. Microbiol.">
        <title>The Global Catalogue of Microorganisms (GCM) 10K type strain sequencing project: providing services to taxonomists for standard genome sequencing and annotation.</title>
        <authorList>
            <consortium name="The Broad Institute Genomics Platform"/>
            <consortium name="The Broad Institute Genome Sequencing Center for Infectious Disease"/>
            <person name="Wu L."/>
            <person name="Ma J."/>
        </authorList>
    </citation>
    <scope>NUCLEOTIDE SEQUENCE [LARGE SCALE GENOMIC DNA]</scope>
    <source>
        <strain evidence="10">TISTR 1858</strain>
    </source>
</reference>
<dbReference type="SUPFAM" id="SSF54975">
    <property type="entry name" value="Acylphosphatase/BLUF domain-like"/>
    <property type="match status" value="1"/>
</dbReference>
<dbReference type="InterPro" id="IPR003806">
    <property type="entry name" value="ATP-grasp_PylC-type"/>
</dbReference>
<dbReference type="GO" id="GO:0003998">
    <property type="term" value="F:acylphosphatase activity"/>
    <property type="evidence" value="ECO:0007669"/>
    <property type="project" value="UniProtKB-EC"/>
</dbReference>
<evidence type="ECO:0000256" key="5">
    <source>
        <dbReference type="RuleBase" id="RU004168"/>
    </source>
</evidence>
<dbReference type="InterPro" id="IPR011761">
    <property type="entry name" value="ATP-grasp"/>
</dbReference>
<name>A0ABW5Q0F7_9BACI</name>
<evidence type="ECO:0000259" key="8">
    <source>
        <dbReference type="PROSITE" id="PS51160"/>
    </source>
</evidence>
<dbReference type="Gene3D" id="3.30.470.20">
    <property type="entry name" value="ATP-grasp fold, B domain"/>
    <property type="match status" value="2"/>
</dbReference>
<keyword evidence="3" id="KW-0067">ATP-binding</keyword>
<evidence type="ECO:0000256" key="4">
    <source>
        <dbReference type="PROSITE-ProRule" id="PRU00520"/>
    </source>
</evidence>
<evidence type="ECO:0000256" key="2">
    <source>
        <dbReference type="ARBA" id="ARBA00032904"/>
    </source>
</evidence>
<dbReference type="InterPro" id="IPR036046">
    <property type="entry name" value="Acylphosphatase-like_dom_sf"/>
</dbReference>
<protein>
    <recommendedName>
        <fullName evidence="1">Acylphosphatase</fullName>
    </recommendedName>
    <alternativeName>
        <fullName evidence="2">Acylphosphate phosphohydrolase</fullName>
    </alternativeName>
</protein>
<dbReference type="PROSITE" id="PS50975">
    <property type="entry name" value="ATP_GRASP"/>
    <property type="match status" value="1"/>
</dbReference>
<feature type="domain" description="Acylphosphatase-like" evidence="8">
    <location>
        <begin position="399"/>
        <end position="486"/>
    </location>
</feature>
<feature type="coiled-coil region" evidence="6">
    <location>
        <begin position="493"/>
        <end position="527"/>
    </location>
</feature>
<keyword evidence="10" id="KW-1185">Reference proteome</keyword>
<evidence type="ECO:0000256" key="1">
    <source>
        <dbReference type="ARBA" id="ARBA00015991"/>
    </source>
</evidence>
<dbReference type="PANTHER" id="PTHR21621:SF0">
    <property type="entry name" value="BETA-CITRYLGLUTAMATE SYNTHASE B-RELATED"/>
    <property type="match status" value="1"/>
</dbReference>
<accession>A0ABW5Q0F7</accession>
<proteinExistence type="inferred from homology"/>
<gene>
    <name evidence="9" type="ORF">ACFSUN_08780</name>
</gene>
<comment type="caution">
    <text evidence="4">Lacks conserved residue(s) required for the propagation of feature annotation.</text>
</comment>
<evidence type="ECO:0000256" key="3">
    <source>
        <dbReference type="PROSITE-ProRule" id="PRU00409"/>
    </source>
</evidence>
<keyword evidence="6" id="KW-0175">Coiled coil</keyword>
<organism evidence="9 10">
    <name type="scientific">Oceanobacillus kapialis</name>
    <dbReference type="NCBI Taxonomy" id="481353"/>
    <lineage>
        <taxon>Bacteria</taxon>
        <taxon>Bacillati</taxon>
        <taxon>Bacillota</taxon>
        <taxon>Bacilli</taxon>
        <taxon>Bacillales</taxon>
        <taxon>Bacillaceae</taxon>
        <taxon>Oceanobacillus</taxon>
    </lineage>
</organism>
<keyword evidence="9" id="KW-0378">Hydrolase</keyword>
<dbReference type="InterPro" id="IPR013815">
    <property type="entry name" value="ATP_grasp_subdomain_1"/>
</dbReference>
<dbReference type="Gene3D" id="3.30.1490.20">
    <property type="entry name" value="ATP-grasp fold, A domain"/>
    <property type="match status" value="1"/>
</dbReference>
<dbReference type="Gene3D" id="3.30.70.100">
    <property type="match status" value="1"/>
</dbReference>
<dbReference type="Pfam" id="PF02655">
    <property type="entry name" value="ATP-grasp_3"/>
    <property type="match status" value="1"/>
</dbReference>
<dbReference type="EMBL" id="JBHUMX010000021">
    <property type="protein sequence ID" value="MFD2628880.1"/>
    <property type="molecule type" value="Genomic_DNA"/>
</dbReference>
<evidence type="ECO:0000256" key="6">
    <source>
        <dbReference type="SAM" id="Coils"/>
    </source>
</evidence>
<comment type="caution">
    <text evidence="9">The sequence shown here is derived from an EMBL/GenBank/DDBJ whole genome shotgun (WGS) entry which is preliminary data.</text>
</comment>
<dbReference type="PANTHER" id="PTHR21621">
    <property type="entry name" value="RIBOSOMAL PROTEIN S6 MODIFICATION PROTEIN"/>
    <property type="match status" value="1"/>
</dbReference>
<comment type="similarity">
    <text evidence="5">Belongs to the acylphosphatase family.</text>
</comment>
<dbReference type="SUPFAM" id="SSF56059">
    <property type="entry name" value="Glutathione synthetase ATP-binding domain-like"/>
    <property type="match status" value="1"/>
</dbReference>
<dbReference type="PROSITE" id="PS51160">
    <property type="entry name" value="ACYLPHOSPHATASE_3"/>
    <property type="match status" value="1"/>
</dbReference>
<dbReference type="InterPro" id="IPR001792">
    <property type="entry name" value="Acylphosphatase-like_dom"/>
</dbReference>
<dbReference type="Proteomes" id="UP001597451">
    <property type="component" value="Unassembled WGS sequence"/>
</dbReference>
<evidence type="ECO:0000313" key="9">
    <source>
        <dbReference type="EMBL" id="MFD2628880.1"/>
    </source>
</evidence>
<feature type="domain" description="ATP-grasp" evidence="7">
    <location>
        <begin position="100"/>
        <end position="355"/>
    </location>
</feature>
<dbReference type="RefSeq" id="WP_379561632.1">
    <property type="nucleotide sequence ID" value="NZ_JBHUMX010000021.1"/>
</dbReference>
<evidence type="ECO:0000313" key="10">
    <source>
        <dbReference type="Proteomes" id="UP001597451"/>
    </source>
</evidence>